<keyword evidence="3" id="KW-0233">DNA recombination</keyword>
<sequence>MANGVQVRGKSIRIYFRYNGEMCWEPVKGPATAERIAHYERLVASINYEIDTGSFDYARHFPKSAALEQNRFGFYLDLWLGIKRNEVAASSYRGYVSRVENHIRPKWANELIEDIDHLSLQAWVQDELMPKLHNKTIKDIVSYVGQVFRLYRTRNRSAHDPVEGIHIRQPDPDEPDPFTREEIRAILQTPSERQQEVNLAQFMLWSGPRISEAIALAWEDVDLKSGEVTFRRARVRSQYKVTKTRRSKRRIKLLRPALEALQRQYKLTGELPAVEIGVTDRDNRSVRKQRVRFVFHNEASGRAYSTADNYRNGWWNAHLEKAQVRHRGPNQCRHTFASQMLSSGKVTVDWVADQLGHTSTQMVWRHYGKWINEDGPDMAKLVEAALGL</sequence>
<dbReference type="InterPro" id="IPR050090">
    <property type="entry name" value="Tyrosine_recombinase_XerCD"/>
</dbReference>
<dbReference type="InterPro" id="IPR004107">
    <property type="entry name" value="Integrase_SAM-like_N"/>
</dbReference>
<dbReference type="InterPro" id="IPR013762">
    <property type="entry name" value="Integrase-like_cat_sf"/>
</dbReference>
<evidence type="ECO:0000259" key="5">
    <source>
        <dbReference type="PROSITE" id="PS51898"/>
    </source>
</evidence>
<keyword evidence="8" id="KW-1185">Reference proteome</keyword>
<feature type="domain" description="Core-binding (CB)" evidence="6">
    <location>
        <begin position="70"/>
        <end position="152"/>
    </location>
</feature>
<dbReference type="PROSITE" id="PS51898">
    <property type="entry name" value="TYR_RECOMBINASE"/>
    <property type="match status" value="1"/>
</dbReference>
<evidence type="ECO:0000256" key="4">
    <source>
        <dbReference type="PROSITE-ProRule" id="PRU01248"/>
    </source>
</evidence>
<dbReference type="PANTHER" id="PTHR30349">
    <property type="entry name" value="PHAGE INTEGRASE-RELATED"/>
    <property type="match status" value="1"/>
</dbReference>
<keyword evidence="1" id="KW-0229">DNA integration</keyword>
<dbReference type="InterPro" id="IPR022000">
    <property type="entry name" value="Min27-like_integrase_DNA_bind"/>
</dbReference>
<dbReference type="Pfam" id="PF12167">
    <property type="entry name" value="Arm-DNA-bind_2"/>
    <property type="match status" value="1"/>
</dbReference>
<evidence type="ECO:0000313" key="7">
    <source>
        <dbReference type="EMBL" id="MBS7660525.1"/>
    </source>
</evidence>
<comment type="caution">
    <text evidence="7">The sequence shown here is derived from an EMBL/GenBank/DDBJ whole genome shotgun (WGS) entry which is preliminary data.</text>
</comment>
<reference evidence="7 8" key="1">
    <citation type="journal article" date="2021" name="Syst. Appl. Microbiol.">
        <title>Pseudomonas lalucatii sp. nov. isolated from Vallgornera, a karstic cave in Mallorca, Western Mediterranean.</title>
        <authorList>
            <person name="Busquets A."/>
            <person name="Mulet M."/>
            <person name="Gomila M."/>
            <person name="Garcia-Valdes E."/>
        </authorList>
    </citation>
    <scope>NUCLEOTIDE SEQUENCE [LARGE SCALE GENOMIC DNA]</scope>
    <source>
        <strain evidence="7 8">R1b54</strain>
    </source>
</reference>
<dbReference type="EMBL" id="JADPMV010000001">
    <property type="protein sequence ID" value="MBS7660525.1"/>
    <property type="molecule type" value="Genomic_DNA"/>
</dbReference>
<evidence type="ECO:0000256" key="1">
    <source>
        <dbReference type="ARBA" id="ARBA00022908"/>
    </source>
</evidence>
<evidence type="ECO:0000313" key="8">
    <source>
        <dbReference type="Proteomes" id="UP001196601"/>
    </source>
</evidence>
<dbReference type="PROSITE" id="PS51900">
    <property type="entry name" value="CB"/>
    <property type="match status" value="1"/>
</dbReference>
<keyword evidence="2 4" id="KW-0238">DNA-binding</keyword>
<dbReference type="Gene3D" id="1.10.150.130">
    <property type="match status" value="1"/>
</dbReference>
<dbReference type="InterPro" id="IPR044068">
    <property type="entry name" value="CB"/>
</dbReference>
<accession>A0ABS5PVF9</accession>
<evidence type="ECO:0000256" key="2">
    <source>
        <dbReference type="ARBA" id="ARBA00023125"/>
    </source>
</evidence>
<dbReference type="InterPro" id="IPR011010">
    <property type="entry name" value="DNA_brk_join_enz"/>
</dbReference>
<dbReference type="InterPro" id="IPR002104">
    <property type="entry name" value="Integrase_catalytic"/>
</dbReference>
<dbReference type="SUPFAM" id="SSF56349">
    <property type="entry name" value="DNA breaking-rejoining enzymes"/>
    <property type="match status" value="1"/>
</dbReference>
<organism evidence="7 8">
    <name type="scientific">Pseudomonas lalucatii</name>
    <dbReference type="NCBI Taxonomy" id="1424203"/>
    <lineage>
        <taxon>Bacteria</taxon>
        <taxon>Pseudomonadati</taxon>
        <taxon>Pseudomonadota</taxon>
        <taxon>Gammaproteobacteria</taxon>
        <taxon>Pseudomonadales</taxon>
        <taxon>Pseudomonadaceae</taxon>
        <taxon>Pseudomonas</taxon>
    </lineage>
</organism>
<evidence type="ECO:0000259" key="6">
    <source>
        <dbReference type="PROSITE" id="PS51900"/>
    </source>
</evidence>
<dbReference type="CDD" id="cd01189">
    <property type="entry name" value="INT_ICEBs1_C_like"/>
    <property type="match status" value="1"/>
</dbReference>
<evidence type="ECO:0000256" key="3">
    <source>
        <dbReference type="ARBA" id="ARBA00023172"/>
    </source>
</evidence>
<dbReference type="PANTHER" id="PTHR30349:SF36">
    <property type="entry name" value="PROPHAGE INTEGRASE INTR-RELATED"/>
    <property type="match status" value="1"/>
</dbReference>
<proteinExistence type="predicted"/>
<feature type="domain" description="Tyr recombinase" evidence="5">
    <location>
        <begin position="173"/>
        <end position="383"/>
    </location>
</feature>
<protein>
    <submittedName>
        <fullName evidence="7">Tyrosine-type recombinase/integrase</fullName>
    </submittedName>
</protein>
<gene>
    <name evidence="7" type="ORF">I0D00_00985</name>
</gene>
<name>A0ABS5PVF9_9PSED</name>
<dbReference type="InterPro" id="IPR010998">
    <property type="entry name" value="Integrase_recombinase_N"/>
</dbReference>
<dbReference type="Proteomes" id="UP001196601">
    <property type="component" value="Unassembled WGS sequence"/>
</dbReference>
<dbReference type="Pfam" id="PF14659">
    <property type="entry name" value="Phage_int_SAM_3"/>
    <property type="match status" value="1"/>
</dbReference>
<dbReference type="Pfam" id="PF00589">
    <property type="entry name" value="Phage_integrase"/>
    <property type="match status" value="1"/>
</dbReference>
<dbReference type="Gene3D" id="1.10.443.10">
    <property type="entry name" value="Intergrase catalytic core"/>
    <property type="match status" value="1"/>
</dbReference>